<dbReference type="PANTHER" id="PTHR43245">
    <property type="entry name" value="BIFUNCTIONAL POLYMYXIN RESISTANCE PROTEIN ARNA"/>
    <property type="match status" value="1"/>
</dbReference>
<evidence type="ECO:0000313" key="3">
    <source>
        <dbReference type="Proteomes" id="UP001642484"/>
    </source>
</evidence>
<dbReference type="Proteomes" id="UP001642484">
    <property type="component" value="Unassembled WGS sequence"/>
</dbReference>
<feature type="domain" description="Thioester reductase (TE)" evidence="1">
    <location>
        <begin position="168"/>
        <end position="334"/>
    </location>
</feature>
<gene>
    <name evidence="2" type="ORF">CCMP2556_LOCUS5944</name>
</gene>
<evidence type="ECO:0000259" key="1">
    <source>
        <dbReference type="Pfam" id="PF07993"/>
    </source>
</evidence>
<dbReference type="InterPro" id="IPR036291">
    <property type="entry name" value="NAD(P)-bd_dom_sf"/>
</dbReference>
<reference evidence="2 3" key="1">
    <citation type="submission" date="2024-02" db="EMBL/GenBank/DDBJ databases">
        <authorList>
            <person name="Chen Y."/>
            <person name="Shah S."/>
            <person name="Dougan E. K."/>
            <person name="Thang M."/>
            <person name="Chan C."/>
        </authorList>
    </citation>
    <scope>NUCLEOTIDE SEQUENCE [LARGE SCALE GENOMIC DNA]</scope>
</reference>
<feature type="domain" description="Thioester reductase (TE)" evidence="1">
    <location>
        <begin position="132"/>
        <end position="163"/>
    </location>
</feature>
<dbReference type="Gene3D" id="3.40.50.720">
    <property type="entry name" value="NAD(P)-binding Rossmann-like Domain"/>
    <property type="match status" value="1"/>
</dbReference>
<name>A0ABP0IE22_9DINO</name>
<dbReference type="PANTHER" id="PTHR43245:SF51">
    <property type="entry name" value="SHORT CHAIN DEHYDROGENASE_REDUCTASE FAMILY 42E, MEMBER 2"/>
    <property type="match status" value="1"/>
</dbReference>
<dbReference type="Pfam" id="PF07993">
    <property type="entry name" value="NAD_binding_4"/>
    <property type="match status" value="2"/>
</dbReference>
<comment type="caution">
    <text evidence="2">The sequence shown here is derived from an EMBL/GenBank/DDBJ whole genome shotgun (WGS) entry which is preliminary data.</text>
</comment>
<evidence type="ECO:0000313" key="2">
    <source>
        <dbReference type="EMBL" id="CAK9000116.1"/>
    </source>
</evidence>
<protein>
    <recommendedName>
        <fullName evidence="1">Thioester reductase (TE) domain-containing protein</fullName>
    </recommendedName>
</protein>
<proteinExistence type="predicted"/>
<organism evidence="2 3">
    <name type="scientific">Durusdinium trenchii</name>
    <dbReference type="NCBI Taxonomy" id="1381693"/>
    <lineage>
        <taxon>Eukaryota</taxon>
        <taxon>Sar</taxon>
        <taxon>Alveolata</taxon>
        <taxon>Dinophyceae</taxon>
        <taxon>Suessiales</taxon>
        <taxon>Symbiodiniaceae</taxon>
        <taxon>Durusdinium</taxon>
    </lineage>
</organism>
<keyword evidence="3" id="KW-1185">Reference proteome</keyword>
<dbReference type="SUPFAM" id="SSF51735">
    <property type="entry name" value="NAD(P)-binding Rossmann-fold domains"/>
    <property type="match status" value="1"/>
</dbReference>
<dbReference type="InterPro" id="IPR050177">
    <property type="entry name" value="Lipid_A_modif_metabolic_enz"/>
</dbReference>
<sequence length="379" mass="41221">MVAAACVQRPWSKLSRTELLSLMQEAASQKGLAKHEVVSDIFLETTPWTVANGGLLENQKLNRRVLMERYGERSTGTSSDSLALVRRRAEALRRGVQLPLVSQELWEADLAAQPVAQGSSVPHSSSLQRFLVTGGTGLLGGELIRELLAQGKHVVALVRKKSPSLPSSVEQICGNISKVNLGADLSNVAFDAVWHSAAEVNWALSYEELRLCNVVGTWQIVQLCAERGAPLFFISTISVAEQSESSFKSPEVLSNGYVLSKLAAERYVHRAFACGVAGVIFRPGMLWAHSSTGLPVWPNFFPTRFLTACARLRCAPSAPFKCDITPVDHAAQVMVKLALAVHGARGESPPPWRVFHVFNPKSPSSLATKMSVDSAERVR</sequence>
<dbReference type="InterPro" id="IPR013120">
    <property type="entry name" value="FAR_NAD-bd"/>
</dbReference>
<dbReference type="EMBL" id="CAXAMN010002547">
    <property type="protein sequence ID" value="CAK9000116.1"/>
    <property type="molecule type" value="Genomic_DNA"/>
</dbReference>
<accession>A0ABP0IE22</accession>